<gene>
    <name evidence="10 12" type="primary">recC</name>
    <name evidence="12" type="ORF">GN331_02825</name>
</gene>
<evidence type="ECO:0000256" key="6">
    <source>
        <dbReference type="ARBA" id="ARBA00022839"/>
    </source>
</evidence>
<dbReference type="GO" id="GO:0000724">
    <property type="term" value="P:double-strand break repair via homologous recombination"/>
    <property type="evidence" value="ECO:0007669"/>
    <property type="project" value="UniProtKB-UniRule"/>
</dbReference>
<dbReference type="Pfam" id="PF17946">
    <property type="entry name" value="RecC_C"/>
    <property type="match status" value="1"/>
</dbReference>
<dbReference type="AlphaFoldDB" id="A0A7C9HQ19"/>
<evidence type="ECO:0000256" key="2">
    <source>
        <dbReference type="ARBA" id="ARBA00022741"/>
    </source>
</evidence>
<dbReference type="GO" id="GO:0009338">
    <property type="term" value="C:exodeoxyribonuclease V complex"/>
    <property type="evidence" value="ECO:0007669"/>
    <property type="project" value="InterPro"/>
</dbReference>
<dbReference type="PANTHER" id="PTHR30591:SF1">
    <property type="entry name" value="RECBCD ENZYME SUBUNIT RECC"/>
    <property type="match status" value="1"/>
</dbReference>
<dbReference type="InterPro" id="IPR041500">
    <property type="entry name" value="RecC_C"/>
</dbReference>
<dbReference type="EMBL" id="WOXT01000001">
    <property type="protein sequence ID" value="MUV13133.1"/>
    <property type="molecule type" value="Genomic_DNA"/>
</dbReference>
<keyword evidence="1 10" id="KW-0540">Nuclease</keyword>
<keyword evidence="8 10" id="KW-0238">DNA-binding</keyword>
<dbReference type="HAMAP" id="MF_01486">
    <property type="entry name" value="RecC"/>
    <property type="match status" value="1"/>
</dbReference>
<evidence type="ECO:0000256" key="9">
    <source>
        <dbReference type="ARBA" id="ARBA00023204"/>
    </source>
</evidence>
<evidence type="ECO:0000256" key="1">
    <source>
        <dbReference type="ARBA" id="ARBA00022722"/>
    </source>
</evidence>
<dbReference type="GO" id="GO:0008854">
    <property type="term" value="F:exodeoxyribonuclease V activity"/>
    <property type="evidence" value="ECO:0007669"/>
    <property type="project" value="InterPro"/>
</dbReference>
<evidence type="ECO:0000313" key="13">
    <source>
        <dbReference type="Proteomes" id="UP000479692"/>
    </source>
</evidence>
<name>A0A7C9HQ19_9GAMM</name>
<organism evidence="12 13">
    <name type="scientific">Noviluteimonas gilva</name>
    <dbReference type="NCBI Taxonomy" id="2682097"/>
    <lineage>
        <taxon>Bacteria</taxon>
        <taxon>Pseudomonadati</taxon>
        <taxon>Pseudomonadota</taxon>
        <taxon>Gammaproteobacteria</taxon>
        <taxon>Lysobacterales</taxon>
        <taxon>Lysobacteraceae</taxon>
        <taxon>Noviluteimonas</taxon>
    </lineage>
</organism>
<dbReference type="InterPro" id="IPR013986">
    <property type="entry name" value="DExx_box_DNA_helicase_dom_sf"/>
</dbReference>
<keyword evidence="4 10" id="KW-0378">Hydrolase</keyword>
<comment type="similarity">
    <text evidence="10">Belongs to the RecC family.</text>
</comment>
<evidence type="ECO:0000259" key="11">
    <source>
        <dbReference type="Pfam" id="PF17946"/>
    </source>
</evidence>
<keyword evidence="2 10" id="KW-0547">Nucleotide-binding</keyword>
<evidence type="ECO:0000256" key="5">
    <source>
        <dbReference type="ARBA" id="ARBA00022806"/>
    </source>
</evidence>
<keyword evidence="5 10" id="KW-0347">Helicase</keyword>
<keyword evidence="7 10" id="KW-0067">ATP-binding</keyword>
<protein>
    <recommendedName>
        <fullName evidence="10">RecBCD enzyme subunit RecC</fullName>
    </recommendedName>
    <alternativeName>
        <fullName evidence="10">Exonuclease V subunit RecC</fullName>
        <shortName evidence="10">ExoV subunit RecC</shortName>
    </alternativeName>
    <alternativeName>
        <fullName evidence="10">Helicase/nuclease RecBCD subunit RecC</fullName>
    </alternativeName>
</protein>
<keyword evidence="6 10" id="KW-0269">Exonuclease</keyword>
<comment type="subunit">
    <text evidence="10">Heterotrimer of RecB, RecC and RecD. All subunits contribute to DNA-binding.</text>
</comment>
<dbReference type="InterPro" id="IPR006697">
    <property type="entry name" value="RecC"/>
</dbReference>
<evidence type="ECO:0000256" key="7">
    <source>
        <dbReference type="ARBA" id="ARBA00022840"/>
    </source>
</evidence>
<dbReference type="SUPFAM" id="SSF52980">
    <property type="entry name" value="Restriction endonuclease-like"/>
    <property type="match status" value="1"/>
</dbReference>
<keyword evidence="3 10" id="KW-0227">DNA damage</keyword>
<dbReference type="Gene3D" id="1.10.10.160">
    <property type="match status" value="1"/>
</dbReference>
<dbReference type="PANTHER" id="PTHR30591">
    <property type="entry name" value="RECBCD ENZYME SUBUNIT RECC"/>
    <property type="match status" value="1"/>
</dbReference>
<dbReference type="GO" id="GO:0003677">
    <property type="term" value="F:DNA binding"/>
    <property type="evidence" value="ECO:0007669"/>
    <property type="project" value="UniProtKB-UniRule"/>
</dbReference>
<evidence type="ECO:0000256" key="10">
    <source>
        <dbReference type="HAMAP-Rule" id="MF_01486"/>
    </source>
</evidence>
<comment type="function">
    <text evidence="10">A helicase/nuclease that prepares dsDNA breaks (DSB) for recombinational DNA repair. Binds to DSBs and unwinds DNA via a highly rapid and processive ATP-dependent bidirectional helicase activity. Unwinds dsDNA until it encounters a Chi (crossover hotspot instigator) sequence from the 3' direction. Cuts ssDNA a few nucleotides 3' to the Chi site. The properties and activities of the enzyme are changed at Chi. The Chi-altered holoenzyme produces a long 3'-ssDNA overhang and facilitates RecA-binding to the ssDNA for homologous DNA recombination and repair. Holoenzyme degrades any linearized DNA that is unable to undergo homologous recombination. In the holoenzyme this subunit recognizes the wild-type Chi sequence, and when added to isolated RecB increases its ATP-dependent helicase processivity.</text>
</comment>
<evidence type="ECO:0000313" key="12">
    <source>
        <dbReference type="EMBL" id="MUV13133.1"/>
    </source>
</evidence>
<sequence length="1159" mass="127398">MAAQRACACAWGTAAHCRKACGQRQCRSEQSRRLRRPPASWRLMQGRPDFRLYHGNALDVLAGVLAVEVARMPADGDWLRPDIVLVPQFSMRRWLQQALAEQTGICANLRFLTPGEYVDLALDANLGPAPAADRLEPDTLRWHALRELQRNPPPALQRFLAEADPRKAWSLANALADTYEKYQAWRRDWLLAWERRAPKDDWEATLWRAIARDKAHRARRIGDFLERFGPEGAEAPQGLPPRLFVFACQNVSPDVLQVIASQARAGTQHFFLHAPARGFWGDLERWSAYTPTTDEAYLAAGDTPPNPLLAAWGQAGRDFVAMLVGGEIASPSFDVAPFVEPARDTLLGRMQADLLDNRAPLHDSNESEWPRAQVDVRDASLQFHACHTRLREVQVLHDQLRALLESQPDLQPRDIAVLAPDIDAYAPHIEAVFGGALGTQRELPYTIADTSPLASAPVAEAFLRLLELPLHAPSLADLLDLLAVPAIAARFGLEDADRMRVQDWLENAGARWGLDAADRTRHGADGDAFTIEFAIDRLLLGYASGEDEDIAGVAPWPELEGQAAEALDALLRCVAMLRDMRSRLAGPHPPAAWATALHRLLDEAFAPARDSSDAAILRRLRDAVGRFAEGAARAQYDTPVEHAIVLEQLRDELGQADARAPFLSGGICFGRMVPMRLIPFRVTCLLGMDAEAFPAREGRDPINRIANALGTPDRRKGDPSRRDADRYLFLQLFASAGRVLTLSWCGMDPRDNSRREPSTLVAELLDAAAAYHAGDAEQVRESLIVRHALQPFAPAAFGAAHAGGDIEPRRFSYDARWRAASEETAGVDDTPVFAPPTLWLPSSDTERGALSLDRLRRSMMRPHAVYLQEGLGLRLPEDEAPLAEHEPLGAPNALGQYTLRHAVFDAWMRASGRPDAHALHARLLARALIAPGADGRAQVADLLEEIAPFAHMALDKGFGDAAKRVPFAHESAAGALRGTLDGVHRPGVLRVVLRPDGIHGGHAVRHGLERLYAAVAGIKFFELAREEKNAPPAWVERKPPTPKRAAAALDSFFGWHDAALRTPQVFLPKSAYAFVRKLDGKFDEAAINAATKTARETWTGTQFDGAGREEASPATRVALRGRDPFFDENEQSLTRFQLLSVALFGALGEASPLDPEVYA</sequence>
<dbReference type="Proteomes" id="UP000479692">
    <property type="component" value="Unassembled WGS sequence"/>
</dbReference>
<dbReference type="Gene3D" id="3.40.50.10930">
    <property type="match status" value="1"/>
</dbReference>
<proteinExistence type="inferred from homology"/>
<keyword evidence="9 10" id="KW-0234">DNA repair</keyword>
<accession>A0A7C9HQ19</accession>
<dbReference type="InterPro" id="IPR011335">
    <property type="entry name" value="Restrct_endonuc-II-like"/>
</dbReference>
<evidence type="ECO:0000256" key="3">
    <source>
        <dbReference type="ARBA" id="ARBA00022763"/>
    </source>
</evidence>
<dbReference type="SUPFAM" id="SSF52540">
    <property type="entry name" value="P-loop containing nucleoside triphosphate hydrolases"/>
    <property type="match status" value="2"/>
</dbReference>
<dbReference type="GO" id="GO:0003678">
    <property type="term" value="F:DNA helicase activity"/>
    <property type="evidence" value="ECO:0007669"/>
    <property type="project" value="UniProtKB-UniRule"/>
</dbReference>
<evidence type="ECO:0000256" key="8">
    <source>
        <dbReference type="ARBA" id="ARBA00023125"/>
    </source>
</evidence>
<reference evidence="12 13" key="1">
    <citation type="submission" date="2019-12" db="EMBL/GenBank/DDBJ databases">
        <authorList>
            <person name="Xu J."/>
        </authorList>
    </citation>
    <scope>NUCLEOTIDE SEQUENCE [LARGE SCALE GENOMIC DNA]</scope>
    <source>
        <strain evidence="12 13">HX-5-24</strain>
    </source>
</reference>
<feature type="domain" description="RecC C-terminal" evidence="11">
    <location>
        <begin position="849"/>
        <end position="1078"/>
    </location>
</feature>
<evidence type="ECO:0000256" key="4">
    <source>
        <dbReference type="ARBA" id="ARBA00022801"/>
    </source>
</evidence>
<dbReference type="InterPro" id="IPR027417">
    <property type="entry name" value="P-loop_NTPase"/>
</dbReference>
<dbReference type="PIRSF" id="PIRSF000980">
    <property type="entry name" value="RecC"/>
    <property type="match status" value="1"/>
</dbReference>
<comment type="miscellaneous">
    <text evidence="10">In the RecBCD complex, RecB has a slow 3'-5' helicase, an exonuclease activity and loads RecA onto ssDNA, RecD has a fast 5'-3' helicase activity, while RecC stimulates the ATPase and processivity of the RecB helicase and contributes to recognition of the Chi site.</text>
</comment>
<comment type="caution">
    <text evidence="12">The sequence shown here is derived from an EMBL/GenBank/DDBJ whole genome shotgun (WGS) entry which is preliminary data.</text>
</comment>
<dbReference type="Pfam" id="PF04257">
    <property type="entry name" value="Exonuc_V_gamma"/>
    <property type="match status" value="1"/>
</dbReference>
<dbReference type="GO" id="GO:0005524">
    <property type="term" value="F:ATP binding"/>
    <property type="evidence" value="ECO:0007669"/>
    <property type="project" value="UniProtKB-UniRule"/>
</dbReference>
<keyword evidence="13" id="KW-1185">Reference proteome</keyword>
<dbReference type="Gene3D" id="3.40.50.300">
    <property type="entry name" value="P-loop containing nucleotide triphosphate hydrolases"/>
    <property type="match status" value="2"/>
</dbReference>
<dbReference type="NCBIfam" id="TIGR01450">
    <property type="entry name" value="recC"/>
    <property type="match status" value="1"/>
</dbReference>